<dbReference type="Gene3D" id="1.20.1290.10">
    <property type="entry name" value="AhpD-like"/>
    <property type="match status" value="1"/>
</dbReference>
<comment type="caution">
    <text evidence="1">The sequence shown here is derived from an EMBL/GenBank/DDBJ whole genome shotgun (WGS) entry which is preliminary data.</text>
</comment>
<reference evidence="1 2" key="1">
    <citation type="submission" date="2020-10" db="EMBL/GenBank/DDBJ databases">
        <title>Genomic characterization of underground lake bacteria from Wind Cave National Park: Insight into the archetypical LuxI/LuxR and identification of LuxR solos.</title>
        <authorList>
            <person name="Wengert P.C."/>
            <person name="Savka M.A."/>
        </authorList>
    </citation>
    <scope>NUCLEOTIDE SEQUENCE [LARGE SCALE GENOMIC DNA]</scope>
    <source>
        <strain evidence="1 2">SD316</strain>
    </source>
</reference>
<evidence type="ECO:0000313" key="2">
    <source>
        <dbReference type="Proteomes" id="UP000718278"/>
    </source>
</evidence>
<dbReference type="Proteomes" id="UP000718278">
    <property type="component" value="Unassembled WGS sequence"/>
</dbReference>
<keyword evidence="2" id="KW-1185">Reference proteome</keyword>
<dbReference type="NCBIfam" id="TIGR04029">
    <property type="entry name" value="CMD_Avi_7170"/>
    <property type="match status" value="1"/>
</dbReference>
<dbReference type="InterPro" id="IPR029032">
    <property type="entry name" value="AhpD-like"/>
</dbReference>
<dbReference type="EMBL" id="JADIJS010000003">
    <property type="protein sequence ID" value="MBO1040903.1"/>
    <property type="molecule type" value="Genomic_DNA"/>
</dbReference>
<accession>A0ABS3K1V4</accession>
<dbReference type="InterPro" id="IPR023982">
    <property type="entry name" value="CHP04029_CMD-like"/>
</dbReference>
<gene>
    <name evidence="1" type="ORF">IPV26_14635</name>
</gene>
<organism evidence="1 2">
    <name type="scientific">Brucella pituitosa</name>
    <dbReference type="NCBI Taxonomy" id="571256"/>
    <lineage>
        <taxon>Bacteria</taxon>
        <taxon>Pseudomonadati</taxon>
        <taxon>Pseudomonadota</taxon>
        <taxon>Alphaproteobacteria</taxon>
        <taxon>Hyphomicrobiales</taxon>
        <taxon>Brucellaceae</taxon>
        <taxon>Brucella/Ochrobactrum group</taxon>
        <taxon>Brucella</taxon>
    </lineage>
</organism>
<proteinExistence type="predicted"/>
<sequence length="168" mass="18603">MTQDNTPDVINDVLQLTPQSPLAQLRAKRALIEKLTQTSYEAAIHPKQPRNFSYPYRAALAARIAKLWKSDDLAQHYDRLLDAENATDDLCQIAEPSWQPDAAEPRLSAIVAHTDLVSLNPKAATKANIETLKLAGLDDQDIVTLAGIIAFINYQVLMVAGLKMLRDN</sequence>
<evidence type="ECO:0000313" key="1">
    <source>
        <dbReference type="EMBL" id="MBO1040903.1"/>
    </source>
</evidence>
<name>A0ABS3K1V4_9HYPH</name>
<protein>
    <submittedName>
        <fullName evidence="1">CMD domain protein</fullName>
    </submittedName>
</protein>
<dbReference type="SUPFAM" id="SSF69118">
    <property type="entry name" value="AhpD-like"/>
    <property type="match status" value="1"/>
</dbReference>
<dbReference type="RefSeq" id="WP_207489279.1">
    <property type="nucleotide sequence ID" value="NZ_JADIJS010000003.1"/>
</dbReference>